<keyword evidence="5" id="KW-1185">Reference proteome</keyword>
<sequence>MTLFKARWKIVVLVALLVLLGSASHYFHWHQQLLFWVKETTVRQKVREQSIWLPDYEAVIQAKELLGLEKYETSALTWNPATQTLFSVTGKIPQLVEISPEGELLRRIELEGFADPEGVEVIDAQRMAIIDERRGEMVVFKLPIKGDVLRYAELVAVNLGIVKAGNKGFEGIAWDAVNQRMILAKERSPYGLFSLPFPDDNNFPKTLQELPSKHLFVRDMSSLAIDPRTGHMLVLSDESRLLVELDENGETVSYISLVRGFNGLKKSINQAEGVAIDEHGTIYLVSEPNLFYVFKKPKN</sequence>
<reference evidence="4 5" key="1">
    <citation type="journal article" date="2015" name="Genome Announc.">
        <title>Genome Sequences of Oblitimonas alkaliphila gen. nov. sp. nov. (Proposed), a Novel Bacterium of the Pseudomonadaceae Family.</title>
        <authorList>
            <person name="Lauer A.C."/>
            <person name="Nicholson A.C."/>
            <person name="Humrighouse B.W."/>
            <person name="Emery B."/>
            <person name="Drobish A."/>
            <person name="Juieng P."/>
            <person name="Loparev V."/>
            <person name="McQuiston J.R."/>
        </authorList>
    </citation>
    <scope>NUCLEOTIDE SEQUENCE [LARGE SCALE GENOMIC DNA]</scope>
    <source>
        <strain evidence="4 5">E5571</strain>
    </source>
</reference>
<protein>
    <submittedName>
        <fullName evidence="4">DNA-binding protein</fullName>
    </submittedName>
</protein>
<evidence type="ECO:0000256" key="1">
    <source>
        <dbReference type="ARBA" id="ARBA00004236"/>
    </source>
</evidence>
<keyword evidence="3" id="KW-0472">Membrane</keyword>
<proteinExistence type="predicted"/>
<keyword evidence="4" id="KW-0238">DNA-binding</keyword>
<dbReference type="SUPFAM" id="SSF50956">
    <property type="entry name" value="Thermostable phytase (3-phytase)"/>
    <property type="match status" value="1"/>
</dbReference>
<keyword evidence="2" id="KW-1003">Cell membrane</keyword>
<dbReference type="Pfam" id="PF06977">
    <property type="entry name" value="SdiA-regulated"/>
    <property type="match status" value="1"/>
</dbReference>
<dbReference type="GO" id="GO:0005886">
    <property type="term" value="C:plasma membrane"/>
    <property type="evidence" value="ECO:0007669"/>
    <property type="project" value="UniProtKB-SubCell"/>
</dbReference>
<dbReference type="CDD" id="cd09971">
    <property type="entry name" value="SdiA-regulated"/>
    <property type="match status" value="1"/>
</dbReference>
<dbReference type="PATRIC" id="fig|1698449.3.peg.1417"/>
<accession>A0A0K1XHG0</accession>
<dbReference type="EMBL" id="CP012365">
    <property type="protein sequence ID" value="AKX60602.1"/>
    <property type="molecule type" value="Genomic_DNA"/>
</dbReference>
<evidence type="ECO:0000256" key="3">
    <source>
        <dbReference type="ARBA" id="ARBA00023136"/>
    </source>
</evidence>
<dbReference type="AlphaFoldDB" id="A0A0K1XHG0"/>
<evidence type="ECO:0000256" key="2">
    <source>
        <dbReference type="ARBA" id="ARBA00022475"/>
    </source>
</evidence>
<dbReference type="RefSeq" id="WP_053101962.1">
    <property type="nucleotide sequence ID" value="NZ_CP012365.1"/>
</dbReference>
<dbReference type="Proteomes" id="UP000063953">
    <property type="component" value="Chromosome"/>
</dbReference>
<comment type="subcellular location">
    <subcellularLocation>
        <location evidence="1">Cell membrane</location>
    </subcellularLocation>
</comment>
<organism evidence="4 5">
    <name type="scientific">Thiopseudomonas alkaliphila</name>
    <dbReference type="NCBI Taxonomy" id="1697053"/>
    <lineage>
        <taxon>Bacteria</taxon>
        <taxon>Pseudomonadati</taxon>
        <taxon>Pseudomonadota</taxon>
        <taxon>Gammaproteobacteria</taxon>
        <taxon>Pseudomonadales</taxon>
        <taxon>Pseudomonadaceae</taxon>
        <taxon>Thiopseudomonas</taxon>
    </lineage>
</organism>
<dbReference type="STRING" id="1697053.AKN87_09450"/>
<gene>
    <name evidence="4" type="ORF">AKN88_07055</name>
</gene>
<name>A0A0K1XHG0_9GAMM</name>
<dbReference type="InterPro" id="IPR009722">
    <property type="entry name" value="YjiK/CarP"/>
</dbReference>
<evidence type="ECO:0000313" key="4">
    <source>
        <dbReference type="EMBL" id="AKX60602.1"/>
    </source>
</evidence>
<evidence type="ECO:0000313" key="5">
    <source>
        <dbReference type="Proteomes" id="UP000063953"/>
    </source>
</evidence>
<dbReference type="GO" id="GO:0003677">
    <property type="term" value="F:DNA binding"/>
    <property type="evidence" value="ECO:0007669"/>
    <property type="project" value="UniProtKB-KW"/>
</dbReference>